<name>A0ABU8GRR0_9ACTN</name>
<evidence type="ECO:0000313" key="2">
    <source>
        <dbReference type="Proteomes" id="UP001365781"/>
    </source>
</evidence>
<reference evidence="1 2" key="1">
    <citation type="submission" date="2024-03" db="EMBL/GenBank/DDBJ databases">
        <title>First Report of Pectobacterium brasiliscabiei causing potato scab in china.</title>
        <authorList>
            <person name="Handique U."/>
        </authorList>
    </citation>
    <scope>NUCLEOTIDE SEQUENCE [LARGE SCALE GENOMIC DNA]</scope>
    <source>
        <strain evidence="1 2">ZRIMU1503</strain>
    </source>
</reference>
<gene>
    <name evidence="1" type="ORF">WB403_42960</name>
</gene>
<dbReference type="EMBL" id="JBBAYM010000043">
    <property type="protein sequence ID" value="MEI5615884.1"/>
    <property type="molecule type" value="Genomic_DNA"/>
</dbReference>
<organism evidence="1 2">
    <name type="scientific">Streptomyces brasiliscabiei</name>
    <dbReference type="NCBI Taxonomy" id="2736302"/>
    <lineage>
        <taxon>Bacteria</taxon>
        <taxon>Bacillati</taxon>
        <taxon>Actinomycetota</taxon>
        <taxon>Actinomycetes</taxon>
        <taxon>Kitasatosporales</taxon>
        <taxon>Streptomycetaceae</taxon>
        <taxon>Streptomyces</taxon>
    </lineage>
</organism>
<sequence>MVETRTGRRQPRLLVICLHGTGLCYHKPTPLDPQEPCFAAAPVPPCGQQTACSARNRTRISAWPGPNRS</sequence>
<accession>A0ABU8GRR0</accession>
<comment type="caution">
    <text evidence="1">The sequence shown here is derived from an EMBL/GenBank/DDBJ whole genome shotgun (WGS) entry which is preliminary data.</text>
</comment>
<evidence type="ECO:0000313" key="1">
    <source>
        <dbReference type="EMBL" id="MEI5615884.1"/>
    </source>
</evidence>
<dbReference type="RefSeq" id="WP_059048066.1">
    <property type="nucleotide sequence ID" value="NZ_JBJVNC010000038.1"/>
</dbReference>
<protein>
    <submittedName>
        <fullName evidence="1">Uncharacterized protein</fullName>
    </submittedName>
</protein>
<dbReference type="Proteomes" id="UP001365781">
    <property type="component" value="Unassembled WGS sequence"/>
</dbReference>
<keyword evidence="2" id="KW-1185">Reference proteome</keyword>
<proteinExistence type="predicted"/>